<feature type="domain" description="DUF11" evidence="2">
    <location>
        <begin position="1273"/>
        <end position="1390"/>
    </location>
</feature>
<dbReference type="InterPro" id="IPR025667">
    <property type="entry name" value="SprB_repeat"/>
</dbReference>
<dbReference type="OrthoDB" id="9805017at2"/>
<keyword evidence="1" id="KW-0732">Signal</keyword>
<dbReference type="InterPro" id="IPR026341">
    <property type="entry name" value="T9SS_type_B"/>
</dbReference>
<dbReference type="Gene3D" id="2.60.40.1080">
    <property type="match status" value="2"/>
</dbReference>
<dbReference type="Gene3D" id="2.60.40.740">
    <property type="match status" value="1"/>
</dbReference>
<dbReference type="InterPro" id="IPR008964">
    <property type="entry name" value="Invasin/intimin_cell_adhesion"/>
</dbReference>
<proteinExistence type="predicted"/>
<feature type="chain" id="PRO_5022882742" evidence="1">
    <location>
        <begin position="25"/>
        <end position="1483"/>
    </location>
</feature>
<dbReference type="InterPro" id="IPR013783">
    <property type="entry name" value="Ig-like_fold"/>
</dbReference>
<dbReference type="Gene3D" id="2.60.40.10">
    <property type="entry name" value="Immunoglobulins"/>
    <property type="match status" value="1"/>
</dbReference>
<dbReference type="NCBIfam" id="TIGR04131">
    <property type="entry name" value="Bac_Flav_CTERM"/>
    <property type="match status" value="1"/>
</dbReference>
<evidence type="ECO:0000259" key="2">
    <source>
        <dbReference type="Pfam" id="PF01345"/>
    </source>
</evidence>
<dbReference type="Pfam" id="PF13573">
    <property type="entry name" value="SprB"/>
    <property type="match status" value="1"/>
</dbReference>
<dbReference type="InterPro" id="IPR047589">
    <property type="entry name" value="DUF11_rpt"/>
</dbReference>
<dbReference type="Pfam" id="PF01345">
    <property type="entry name" value="DUF11"/>
    <property type="match status" value="1"/>
</dbReference>
<dbReference type="Proteomes" id="UP000318815">
    <property type="component" value="Unassembled WGS sequence"/>
</dbReference>
<name>A0A5C6LXS3_9BACT</name>
<evidence type="ECO:0000256" key="1">
    <source>
        <dbReference type="SAM" id="SignalP"/>
    </source>
</evidence>
<dbReference type="Gene3D" id="2.60.40.1170">
    <property type="entry name" value="Mu homology domain, subdomain B"/>
    <property type="match status" value="1"/>
</dbReference>
<accession>A0A5C6LXS3</accession>
<dbReference type="Pfam" id="PF13585">
    <property type="entry name" value="CHU_C"/>
    <property type="match status" value="1"/>
</dbReference>
<organism evidence="3 4">
    <name type="scientific">Chitinophaga pinensis</name>
    <dbReference type="NCBI Taxonomy" id="79329"/>
    <lineage>
        <taxon>Bacteria</taxon>
        <taxon>Pseudomonadati</taxon>
        <taxon>Bacteroidota</taxon>
        <taxon>Chitinophagia</taxon>
        <taxon>Chitinophagales</taxon>
        <taxon>Chitinophagaceae</taxon>
        <taxon>Chitinophaga</taxon>
    </lineage>
</organism>
<feature type="signal peptide" evidence="1">
    <location>
        <begin position="1"/>
        <end position="24"/>
    </location>
</feature>
<dbReference type="SUPFAM" id="SSF82171">
    <property type="entry name" value="DPP6 N-terminal domain-like"/>
    <property type="match status" value="1"/>
</dbReference>
<reference evidence="3 4" key="1">
    <citation type="submission" date="2019-08" db="EMBL/GenBank/DDBJ databases">
        <title>Whole genome sequencing of chitin degrading bacteria Chitinophaga pinensis YS16.</title>
        <authorList>
            <person name="Singh R.P."/>
            <person name="Manchanda G."/>
            <person name="Maurya I.K."/>
            <person name="Joshi N.K."/>
            <person name="Srivastava A.K."/>
        </authorList>
    </citation>
    <scope>NUCLEOTIDE SEQUENCE [LARGE SCALE GENOMIC DNA]</scope>
    <source>
        <strain evidence="3 4">YS-16</strain>
    </source>
</reference>
<dbReference type="Gene3D" id="2.60.120.260">
    <property type="entry name" value="Galactose-binding domain-like"/>
    <property type="match status" value="1"/>
</dbReference>
<evidence type="ECO:0000313" key="3">
    <source>
        <dbReference type="EMBL" id="TWW01592.1"/>
    </source>
</evidence>
<evidence type="ECO:0000313" key="4">
    <source>
        <dbReference type="Proteomes" id="UP000318815"/>
    </source>
</evidence>
<keyword evidence="4" id="KW-1185">Reference proteome</keyword>
<dbReference type="InterPro" id="IPR001434">
    <property type="entry name" value="OmcB-like_DUF11"/>
</dbReference>
<dbReference type="EMBL" id="VOHS01000004">
    <property type="protein sequence ID" value="TWW01592.1"/>
    <property type="molecule type" value="Genomic_DNA"/>
</dbReference>
<gene>
    <name evidence="3" type="ORF">FEF09_06235</name>
</gene>
<comment type="caution">
    <text evidence="3">The sequence shown here is derived from an EMBL/GenBank/DDBJ whole genome shotgun (WGS) entry which is preliminary data.</text>
</comment>
<dbReference type="NCBIfam" id="TIGR01451">
    <property type="entry name" value="B_ant_repeat"/>
    <property type="match status" value="1"/>
</dbReference>
<protein>
    <submittedName>
        <fullName evidence="3">T9SS type B sorting domain-containing protein</fullName>
    </submittedName>
</protein>
<sequence>MNRIAIRLLKILLIVLSFVSSATAQNGYIYVHLSALNEASSPDFQFTVNGGPTIIPDYYLNDQPFTSDAISDIGASHGMTGTGLGNGELWVSLTNTQIYHRIAGSSEWTLTSWNGIALDGAGPGQFVSIDANGDVYFMDSNNQQLIYSSAAHAGLKATDVSYGDGRIAIVAADGTIWKNNVISAPYTDDWSLLAGTGTNAGRLDILPSSGEIVYYNPGSGNVFTLPFAGGTALDLGAPGTTDVAFGDNGTIYATGYSWNGSNWIADITSYTAFNRITGAQQIWCASSLPTGAGVLLARTDKGIWIDDERITTRGNAIVLPVNAGVYTLSSVVPAGWNLVGFTLYDPGNNSTSTAGQTNATIDVSAGETVHVIAHLAQLNPLAISQACGVISTEDFEIAAPFTGTSYHYHNNNDISDGYYAIQSADKNGSLTDHTTGTGNMMLVKAGFHREYFYWKRLTNLLIGQPYKLKFWAANTNPAAPVKPDILAGMIATDRSSVVTFSTGTINNSSWTEYTFTFIAPANTADIFLQNNASGINGNDLALDDIAVVPMAGILPASTMIPVTTGICEGTTATISNGTPDGIWTTSNAVAATVDTDGKIKALSAGYTDITYTVTDATGCNATAIKTLQVYALPDIIALADSKAICPGTTLNLSVTASNTPGPYTFKWTAIPQTGSTIADDQLQQTTAAPRLEDSSFVYIATATDARGCTASGMTDTVTVNVLPEAVINYTTDLCKSGRGTVTQSGITGGTYSGSTGLVIDATTGTIDLENSTAGTHNITYTFSNGKCTNTTTTSVNIHDLPVVPAISGASEVCEGEQLLLQNTVTGGSWMTDNPSVATIDANGQLKGITADTVAVVYTIKDNYGCENTISRDVIVNPLPEAMIAYDKTVFCTAGTTSVTVTGTTGGTFAAGAGLKIDLHSGVIDLAASTPGNYIITYSFNNGKCANTVTTSLAVEGPPVIAPISGRNMVCIDNQGTDLQCITPGGIWSSNDVNILEVGAAGHITGIQPGTAIITYEVTTVNGCRNQRDFTVEVPPMPVFTTTTKSATCNSSSDGSITIPSPGTGYKYSLNGGNWTDDNTFSNLKGGNYSVQVMNEKNCVSAMSTVTVPAPLDIALIILPKDITCHGDNSGSLTLSATGGTPPYRVAWSTGATGNKITNLPAGNYAVTVTDQNGCFSTMRMPLTELFPVFLVNDPVKQEGGLLRITGTAMPGADILVTYPDGSITTTHTDGRGDFSTLSSGVVGTGRITITVTDPSSKGNCVKYIDYNNSTSADLSIIKSVTIAKAPTVGDPVTFTLTVNNKGLDHASQVIVTDDISGMLDEITDMTTTGGRAFFNTRTHQVVWNIDTLYVNKPMQLSFTTRIIYGGMLENAAIISGRETDPDLSNNESAIQPLEISPDLFIPNVVTANGDGKNDYFVVRGIEQYPGSVLEIYNRWGSMVYHAVNYSNNWGGVGLSSGIYYYVLKINMSRTVKVYKGYIELIQK</sequence>
<dbReference type="SUPFAM" id="SSF49373">
    <property type="entry name" value="Invasin/intimin cell-adhesion fragments"/>
    <property type="match status" value="1"/>
</dbReference>